<name>A0ABQ5K5F9_9EUKA</name>
<organism evidence="1 2">
    <name type="scientific">Aduncisulcus paluster</name>
    <dbReference type="NCBI Taxonomy" id="2918883"/>
    <lineage>
        <taxon>Eukaryota</taxon>
        <taxon>Metamonada</taxon>
        <taxon>Carpediemonas-like organisms</taxon>
        <taxon>Aduncisulcus</taxon>
    </lineage>
</organism>
<reference evidence="1" key="1">
    <citation type="submission" date="2022-03" db="EMBL/GenBank/DDBJ databases">
        <title>Draft genome sequence of Aduncisulcus paluster, a free-living microaerophilic Fornicata.</title>
        <authorList>
            <person name="Yuyama I."/>
            <person name="Kume K."/>
            <person name="Tamura T."/>
            <person name="Inagaki Y."/>
            <person name="Hashimoto T."/>
        </authorList>
    </citation>
    <scope>NUCLEOTIDE SEQUENCE</scope>
    <source>
        <strain evidence="1">NY0171</strain>
    </source>
</reference>
<evidence type="ECO:0000313" key="1">
    <source>
        <dbReference type="EMBL" id="GKT27827.1"/>
    </source>
</evidence>
<accession>A0ABQ5K5F9</accession>
<evidence type="ECO:0000313" key="2">
    <source>
        <dbReference type="Proteomes" id="UP001057375"/>
    </source>
</evidence>
<dbReference type="Proteomes" id="UP001057375">
    <property type="component" value="Unassembled WGS sequence"/>
</dbReference>
<sequence length="251" mass="27813">MPTTVSGSCFISATSRSTFNSGDEMHLKLIYYEDGVTPKKYTRACLYVDKLGDFEILNSYSNKLIIKNPDTLLGAVITTSKGEVASELVNVATQEAFISTRTLIIELENGTVNSVYFDTRMEEFCEKTCFLACDHGECPRPYPEDIINDTSLGTTSTSLSTHIEEGKRLAASEEKAENLDLTSNAVDMNNIFNKAPKNCDLGESGHGECNMHLIIVFKGTDYNGITMESINSAPYEFRSVSLYSMYEDITQ</sequence>
<protein>
    <submittedName>
        <fullName evidence="1">Uncharacterized protein</fullName>
    </submittedName>
</protein>
<proteinExistence type="predicted"/>
<dbReference type="EMBL" id="BQXS01000066">
    <property type="protein sequence ID" value="GKT27827.1"/>
    <property type="molecule type" value="Genomic_DNA"/>
</dbReference>
<gene>
    <name evidence="1" type="ORF">ADUPG1_000213</name>
</gene>
<keyword evidence="2" id="KW-1185">Reference proteome</keyword>
<comment type="caution">
    <text evidence="1">The sequence shown here is derived from an EMBL/GenBank/DDBJ whole genome shotgun (WGS) entry which is preliminary data.</text>
</comment>